<protein>
    <submittedName>
        <fullName evidence="1">Uncharacterized protein</fullName>
    </submittedName>
</protein>
<proteinExistence type="predicted"/>
<organism evidence="1 2">
    <name type="scientific">Mesoplasma melaleucae</name>
    <dbReference type="NCBI Taxonomy" id="81459"/>
    <lineage>
        <taxon>Bacteria</taxon>
        <taxon>Bacillati</taxon>
        <taxon>Mycoplasmatota</taxon>
        <taxon>Mollicutes</taxon>
        <taxon>Entomoplasmatales</taxon>
        <taxon>Entomoplasmataceae</taxon>
        <taxon>Mesoplasma</taxon>
    </lineage>
</organism>
<dbReference type="STRING" id="1408435.GCA_000685885_01295"/>
<dbReference type="RefSeq" id="WP_028124499.1">
    <property type="nucleotide sequence ID" value="NZ_CP024964.1"/>
</dbReference>
<accession>A0A2K8NWB4</accession>
<dbReference type="EMBL" id="CP024964">
    <property type="protein sequence ID" value="ATZ18109.1"/>
    <property type="molecule type" value="Genomic_DNA"/>
</dbReference>
<evidence type="ECO:0000313" key="1">
    <source>
        <dbReference type="EMBL" id="ATZ18109.1"/>
    </source>
</evidence>
<dbReference type="Proteomes" id="UP000231896">
    <property type="component" value="Chromosome"/>
</dbReference>
<name>A0A2K8NWB4_9MOLU</name>
<keyword evidence="2" id="KW-1185">Reference proteome</keyword>
<dbReference type="KEGG" id="eml:EMELA_v1c05840"/>
<evidence type="ECO:0000313" key="2">
    <source>
        <dbReference type="Proteomes" id="UP000231896"/>
    </source>
</evidence>
<dbReference type="AlphaFoldDB" id="A0A2K8NWB4"/>
<sequence length="97" mass="10888">MSAFDLEKTNYTVTVEPKESSTIYKGKVSDVIFYTEEFVADDLSAIITNLDLGKLDDEKEATVKAALLSANKELNGDKIKLTITKQTLYFWLETTTL</sequence>
<gene>
    <name evidence="1" type="ORF">EMELA_v1c05840</name>
</gene>
<reference evidence="1 2" key="1">
    <citation type="submission" date="2017-11" db="EMBL/GenBank/DDBJ databases">
        <title>Genome sequence of Entomoplasma melaleucae M1 (ATCC 49191).</title>
        <authorList>
            <person name="Lo W.-S."/>
            <person name="Gasparich G.E."/>
            <person name="Kuo C.-H."/>
        </authorList>
    </citation>
    <scope>NUCLEOTIDE SEQUENCE [LARGE SCALE GENOMIC DNA]</scope>
    <source>
        <strain evidence="1 2">M1</strain>
    </source>
</reference>